<protein>
    <recommendedName>
        <fullName evidence="2">Novel STAND NTPase 3 domain-containing protein</fullName>
    </recommendedName>
</protein>
<dbReference type="Pfam" id="PF20720">
    <property type="entry name" value="nSTAND3"/>
    <property type="match status" value="1"/>
</dbReference>
<dbReference type="InterPro" id="IPR049050">
    <property type="entry name" value="nSTAND3"/>
</dbReference>
<evidence type="ECO:0000313" key="3">
    <source>
        <dbReference type="EMBL" id="CAC5391355.1"/>
    </source>
</evidence>
<dbReference type="EMBL" id="CACVKT020004708">
    <property type="protein sequence ID" value="CAC5391355.1"/>
    <property type="molecule type" value="Genomic_DNA"/>
</dbReference>
<dbReference type="Proteomes" id="UP000507470">
    <property type="component" value="Unassembled WGS sequence"/>
</dbReference>
<dbReference type="Gene3D" id="3.40.50.300">
    <property type="entry name" value="P-loop containing nucleotide triphosphate hydrolases"/>
    <property type="match status" value="1"/>
</dbReference>
<name>A0A6J8C4M0_MYTCO</name>
<sequence>MALSTFAKEQENFLRYAILIVDHSKEALQDLIELNLRNKHLTFEEFLNQNQHEIYHLCYNSKCCQCHNSSPKGKRVIYPSQLVLLFDKHNKLSCHTATNCTDFCCSKSRVGITTEVLDISLARCLLVNCCLDVFWFTILTAQGQTLEQFLNLNKHVIYHLWKNYQKCCQCPAGFILPRDYPIITENEWRGMFSSVLLPCINDRRRISTGTTSVCSVAARPGIDVKDIHPEIQGLILKWCCSVRKSVEKLIEFRNINFGHVTNAKLSDSNFKDFSKKTEECILNIASFCEKEQKVKEVITNLHSRPIDARLCSHYQNILLENINRNEAINENTNLQHRTTRQSIPRLVDKSCKIRKMEKRIDALETSNTKIKEDIQDIYKLVKDQTSAEIESHKKEDTYLETEAVRQCIQLLESRNVVIISGREGSGKSRNALEILRQLKEKNGDFDVFKLIGLHYVSDIVKCNVTSIVLFDDAFDKTSELFSYDEQVLDHLYSYIRINKVKLIFTIRNAVRHACQMLLSTHKLFHDLVDIDLNSEKFKLTEVEKEKMLTNYCVTNKIMIYEEDEANTDQSVSNEAKRDDNEAVHSVPDQSAVILKRKTMNEIIKTDPFVGFPKCCRLFTENRKKTTLDVSCFKWPSAVLVNDIEKLRMEGIHNYSNGLKYVILIHILTLSYSHEKCQKKDLKTDCSLVKRNIDAQDCKHIFNICYHMNVEVRTSDIEHVCEGLTGRYLVYRDRTYYFQHQAIMDSVLISYSKINSKDSIPLLHFDHMDDLVRPHNYIEQDGEIVIKIPKPYYPELAKTIITCYGRFIYYRRLLKSKIFIENDIDLIYQLILYIHNTKDTISDPINNYFPLCLLRCIGKLDDKLTVNHTKKNEMLISVIIGDKNITFSVDPWKSLCWAFDNEYRDIIKWLFQNTDHS</sequence>
<feature type="domain" description="Novel STAND NTPase 3" evidence="2">
    <location>
        <begin position="398"/>
        <end position="552"/>
    </location>
</feature>
<evidence type="ECO:0000259" key="2">
    <source>
        <dbReference type="Pfam" id="PF20720"/>
    </source>
</evidence>
<keyword evidence="1" id="KW-0175">Coiled coil</keyword>
<dbReference type="SUPFAM" id="SSF52540">
    <property type="entry name" value="P-loop containing nucleoside triphosphate hydrolases"/>
    <property type="match status" value="1"/>
</dbReference>
<organism evidence="3 4">
    <name type="scientific">Mytilus coruscus</name>
    <name type="common">Sea mussel</name>
    <dbReference type="NCBI Taxonomy" id="42192"/>
    <lineage>
        <taxon>Eukaryota</taxon>
        <taxon>Metazoa</taxon>
        <taxon>Spiralia</taxon>
        <taxon>Lophotrochozoa</taxon>
        <taxon>Mollusca</taxon>
        <taxon>Bivalvia</taxon>
        <taxon>Autobranchia</taxon>
        <taxon>Pteriomorphia</taxon>
        <taxon>Mytilida</taxon>
        <taxon>Mytiloidea</taxon>
        <taxon>Mytilidae</taxon>
        <taxon>Mytilinae</taxon>
        <taxon>Mytilus</taxon>
    </lineage>
</organism>
<accession>A0A6J8C4M0</accession>
<feature type="coiled-coil region" evidence="1">
    <location>
        <begin position="346"/>
        <end position="373"/>
    </location>
</feature>
<keyword evidence="4" id="KW-1185">Reference proteome</keyword>
<gene>
    <name evidence="3" type="ORF">MCOR_26366</name>
</gene>
<dbReference type="OrthoDB" id="6124221at2759"/>
<evidence type="ECO:0000313" key="4">
    <source>
        <dbReference type="Proteomes" id="UP000507470"/>
    </source>
</evidence>
<proteinExistence type="predicted"/>
<reference evidence="3 4" key="1">
    <citation type="submission" date="2020-06" db="EMBL/GenBank/DDBJ databases">
        <authorList>
            <person name="Li R."/>
            <person name="Bekaert M."/>
        </authorList>
    </citation>
    <scope>NUCLEOTIDE SEQUENCE [LARGE SCALE GENOMIC DNA]</scope>
    <source>
        <strain evidence="4">wild</strain>
    </source>
</reference>
<dbReference type="AlphaFoldDB" id="A0A6J8C4M0"/>
<evidence type="ECO:0000256" key="1">
    <source>
        <dbReference type="SAM" id="Coils"/>
    </source>
</evidence>
<dbReference type="InterPro" id="IPR027417">
    <property type="entry name" value="P-loop_NTPase"/>
</dbReference>